<dbReference type="EC" id="2.4.1.-" evidence="12"/>
<accession>A0A9J7IUP7</accession>
<feature type="domain" description="Fucosyltransferase N-terminal" evidence="14">
    <location>
        <begin position="28"/>
        <end position="137"/>
    </location>
</feature>
<evidence type="ECO:0000256" key="1">
    <source>
        <dbReference type="ARBA" id="ARBA00004447"/>
    </source>
</evidence>
<keyword evidence="6 12" id="KW-0812">Transmembrane</keyword>
<dbReference type="InterPro" id="IPR001503">
    <property type="entry name" value="Glyco_trans_10"/>
</dbReference>
<dbReference type="InterPro" id="IPR031481">
    <property type="entry name" value="Glyco_tran_10_N"/>
</dbReference>
<dbReference type="InterPro" id="IPR055270">
    <property type="entry name" value="Glyco_tran_10_C"/>
</dbReference>
<dbReference type="GO" id="GO:0008417">
    <property type="term" value="F:fucosyltransferase activity"/>
    <property type="evidence" value="ECO:0007669"/>
    <property type="project" value="InterPro"/>
</dbReference>
<dbReference type="PANTHER" id="PTHR48438">
    <property type="entry name" value="ALPHA-(1,3)-FUCOSYLTRANSFERASE C-RELATED"/>
    <property type="match status" value="1"/>
</dbReference>
<keyword evidence="5 12" id="KW-0808">Transferase</keyword>
<dbReference type="RefSeq" id="XP_022823940.1">
    <property type="nucleotide sequence ID" value="XM_022968172.1"/>
</dbReference>
<feature type="domain" description="Fucosyltransferase C-terminal" evidence="13">
    <location>
        <begin position="172"/>
        <end position="353"/>
    </location>
</feature>
<dbReference type="SUPFAM" id="SSF53756">
    <property type="entry name" value="UDP-Glycosyltransferase/glycogen phosphorylase"/>
    <property type="match status" value="1"/>
</dbReference>
<evidence type="ECO:0000313" key="16">
    <source>
        <dbReference type="RefSeq" id="XP_022823940.1"/>
    </source>
</evidence>
<keyword evidence="11" id="KW-0325">Glycoprotein</keyword>
<evidence type="ECO:0000256" key="6">
    <source>
        <dbReference type="ARBA" id="ARBA00022692"/>
    </source>
</evidence>
<comment type="pathway">
    <text evidence="2">Protein modification; protein glycosylation.</text>
</comment>
<keyword evidence="8" id="KW-1133">Transmembrane helix</keyword>
<evidence type="ECO:0000256" key="9">
    <source>
        <dbReference type="ARBA" id="ARBA00023034"/>
    </source>
</evidence>
<keyword evidence="15" id="KW-1185">Reference proteome</keyword>
<name>A0A9J7IUP7_SPOLT</name>
<keyword evidence="7" id="KW-0735">Signal-anchor</keyword>
<dbReference type="Pfam" id="PF17039">
    <property type="entry name" value="Glyco_tran_10_N"/>
    <property type="match status" value="1"/>
</dbReference>
<comment type="subcellular location">
    <subcellularLocation>
        <location evidence="1 12">Golgi apparatus</location>
        <location evidence="1 12">Golgi stack membrane</location>
        <topology evidence="1 12">Single-pass type II membrane protein</topology>
    </subcellularLocation>
</comment>
<evidence type="ECO:0000256" key="11">
    <source>
        <dbReference type="ARBA" id="ARBA00023180"/>
    </source>
</evidence>
<evidence type="ECO:0000256" key="7">
    <source>
        <dbReference type="ARBA" id="ARBA00022968"/>
    </source>
</evidence>
<dbReference type="PANTHER" id="PTHR48438:SF1">
    <property type="entry name" value="ALPHA-(1,3)-FUCOSYLTRANSFERASE C-RELATED"/>
    <property type="match status" value="1"/>
</dbReference>
<evidence type="ECO:0000256" key="12">
    <source>
        <dbReference type="RuleBase" id="RU003832"/>
    </source>
</evidence>
<organism evidence="15 16">
    <name type="scientific">Spodoptera litura</name>
    <name type="common">Asian cotton leafworm</name>
    <dbReference type="NCBI Taxonomy" id="69820"/>
    <lineage>
        <taxon>Eukaryota</taxon>
        <taxon>Metazoa</taxon>
        <taxon>Ecdysozoa</taxon>
        <taxon>Arthropoda</taxon>
        <taxon>Hexapoda</taxon>
        <taxon>Insecta</taxon>
        <taxon>Pterygota</taxon>
        <taxon>Neoptera</taxon>
        <taxon>Endopterygota</taxon>
        <taxon>Lepidoptera</taxon>
        <taxon>Glossata</taxon>
        <taxon>Ditrysia</taxon>
        <taxon>Noctuoidea</taxon>
        <taxon>Noctuidae</taxon>
        <taxon>Amphipyrinae</taxon>
        <taxon>Spodoptera</taxon>
    </lineage>
</organism>
<dbReference type="Proteomes" id="UP000301870">
    <property type="component" value="Chromosome 18"/>
</dbReference>
<keyword evidence="9 12" id="KW-0333">Golgi apparatus</keyword>
<reference evidence="16" key="1">
    <citation type="submission" date="2025-08" db="UniProtKB">
        <authorList>
            <consortium name="RefSeq"/>
        </authorList>
    </citation>
    <scope>IDENTIFICATION</scope>
    <source>
        <strain evidence="16">Ishihara</strain>
        <tissue evidence="16">Whole body</tissue>
    </source>
</reference>
<evidence type="ECO:0000259" key="13">
    <source>
        <dbReference type="Pfam" id="PF00852"/>
    </source>
</evidence>
<evidence type="ECO:0000256" key="3">
    <source>
        <dbReference type="ARBA" id="ARBA00008919"/>
    </source>
</evidence>
<evidence type="ECO:0000256" key="10">
    <source>
        <dbReference type="ARBA" id="ARBA00023136"/>
    </source>
</evidence>
<comment type="similarity">
    <text evidence="3 12">Belongs to the glycosyltransferase 10 family.</text>
</comment>
<dbReference type="GeneID" id="111354624"/>
<dbReference type="AlphaFoldDB" id="A0A9J7IUP7"/>
<dbReference type="OrthoDB" id="427096at2759"/>
<sequence length="424" mass="49610">MLTTHYNVSTYIRSYKKPERFKTDIKFILKFTAAFSQDGTPLFKTGQSPFIENNCTYYNCYLTTNKELLRDLRDFDAIVYDVEHYWDGQVVLRHPYQKFIFMASESAANFPLCDALYDDYYNLTWTYKLNSDIRWTYITITDKKGNFVGPNINMTWVNPMKPTPDEIRKKIAKKTKAAAWFVSNCKTVSGRKNVTKLIEKELKRYDINLTIDIYGFCGKKKCPKDNIEECLYFLESDYYFYLAFENSICEDYVTEKVLYPLQNYAVPIVFGGANYSRFLPPGSYINARELPASQIANLMFKAINNPKIYEDYFRWHNHYEYIKTPPDLDVCKLCQILNEDGDKHSSYKHFRSWWNPNYSSMCTKGVGKFLAMKPNSMMLAEAEKKRLPKKIVRGPILLIEGVEATTALTPKTLQSCFYELQAEL</sequence>
<gene>
    <name evidence="16" type="primary">LOC111354624</name>
</gene>
<evidence type="ECO:0000256" key="8">
    <source>
        <dbReference type="ARBA" id="ARBA00022989"/>
    </source>
</evidence>
<evidence type="ECO:0000256" key="4">
    <source>
        <dbReference type="ARBA" id="ARBA00022676"/>
    </source>
</evidence>
<dbReference type="KEGG" id="sliu:111354624"/>
<proteinExistence type="inferred from homology"/>
<evidence type="ECO:0000259" key="14">
    <source>
        <dbReference type="Pfam" id="PF17039"/>
    </source>
</evidence>
<dbReference type="GO" id="GO:0032580">
    <property type="term" value="C:Golgi cisterna membrane"/>
    <property type="evidence" value="ECO:0007669"/>
    <property type="project" value="UniProtKB-SubCell"/>
</dbReference>
<evidence type="ECO:0000313" key="15">
    <source>
        <dbReference type="Proteomes" id="UP000301870"/>
    </source>
</evidence>
<evidence type="ECO:0000256" key="5">
    <source>
        <dbReference type="ARBA" id="ARBA00022679"/>
    </source>
</evidence>
<dbReference type="Gene3D" id="3.40.50.11660">
    <property type="entry name" value="Glycosyl transferase family 10, C-terminal domain"/>
    <property type="match status" value="1"/>
</dbReference>
<keyword evidence="10" id="KW-0472">Membrane</keyword>
<dbReference type="Pfam" id="PF00852">
    <property type="entry name" value="Glyco_transf_10"/>
    <property type="match status" value="1"/>
</dbReference>
<protein>
    <recommendedName>
        <fullName evidence="12">Fucosyltransferase</fullName>
        <ecNumber evidence="12">2.4.1.-</ecNumber>
    </recommendedName>
</protein>
<dbReference type="InterPro" id="IPR038577">
    <property type="entry name" value="GT10-like_C_sf"/>
</dbReference>
<evidence type="ECO:0000256" key="2">
    <source>
        <dbReference type="ARBA" id="ARBA00004922"/>
    </source>
</evidence>
<keyword evidence="4 12" id="KW-0328">Glycosyltransferase</keyword>